<proteinExistence type="predicted"/>
<dbReference type="EMBL" id="CM051397">
    <property type="protein sequence ID" value="KAJ4720018.1"/>
    <property type="molecule type" value="Genomic_DNA"/>
</dbReference>
<sequence>MEVPLLQMELNFAPKSFQTSVQLLVPYTLSSSQKPVSFIPSSLFTTHSKSNPHLVYRNRLMNLGFGACVSRGTSLKRACSGNFNEFLDDESAEQAEELSQKLDIADDDLDHDQDTTYALTEVSCDSSHKQHEDEDDVYKMFSMQFIPSKYELLEHNLLGIQPEPVDWPEREDIVRVNIEQKANCIGIPLSLRMLKRKQKWQEGFGDAGDFAYCSVKKAFSSLVFIIRELQSYALHIREGLYSEDLKEIISKMQREMNSSFVWLFQQVFSRTPTLMVYVMILLANFTVHSMSSSNVVVGATPLSLLSETLTETLSLTEEKNEEQSEINSSRIKKLLFSTSDVSNDGDGTIMRGSSLYGELSRSSSPSIQFPSFIPNDTSDVSSVKNYQMTKEEVDLWNSIVEEASWMKEESGYRILDHLTTKHFVIPVTVKLQPDDYVDYFRTDLLYQMGVAEEPNNSLLLSNYAQFLHLVARDYERAEKCFKRAIQVEPPDAEALSRYADFLWIVRKDLWAAEETYQQAMAAEPNNSSYASKYASFLWSTGGEDTCFPLSNSHDNYNKIF</sequence>
<accession>A0ACC1Y9C1</accession>
<keyword evidence="2" id="KW-1185">Reference proteome</keyword>
<comment type="caution">
    <text evidence="1">The sequence shown here is derived from an EMBL/GenBank/DDBJ whole genome shotgun (WGS) entry which is preliminary data.</text>
</comment>
<protein>
    <submittedName>
        <fullName evidence="1">Tetratricopeptide repeat (TPR)-like superfamily protein</fullName>
    </submittedName>
</protein>
<evidence type="ECO:0000313" key="1">
    <source>
        <dbReference type="EMBL" id="KAJ4720018.1"/>
    </source>
</evidence>
<name>A0ACC1Y9C1_MELAZ</name>
<dbReference type="Proteomes" id="UP001164539">
    <property type="component" value="Chromosome 4"/>
</dbReference>
<evidence type="ECO:0000313" key="2">
    <source>
        <dbReference type="Proteomes" id="UP001164539"/>
    </source>
</evidence>
<reference evidence="1 2" key="1">
    <citation type="journal article" date="2023" name="Science">
        <title>Complex scaffold remodeling in plant triterpene biosynthesis.</title>
        <authorList>
            <person name="De La Pena R."/>
            <person name="Hodgson H."/>
            <person name="Liu J.C."/>
            <person name="Stephenson M.J."/>
            <person name="Martin A.C."/>
            <person name="Owen C."/>
            <person name="Harkess A."/>
            <person name="Leebens-Mack J."/>
            <person name="Jimenez L.E."/>
            <person name="Osbourn A."/>
            <person name="Sattely E.S."/>
        </authorList>
    </citation>
    <scope>NUCLEOTIDE SEQUENCE [LARGE SCALE GENOMIC DNA]</scope>
    <source>
        <strain evidence="2">cv. JPN11</strain>
        <tissue evidence="1">Leaf</tissue>
    </source>
</reference>
<gene>
    <name evidence="1" type="ORF">OWV82_007915</name>
</gene>
<organism evidence="1 2">
    <name type="scientific">Melia azedarach</name>
    <name type="common">Chinaberry tree</name>
    <dbReference type="NCBI Taxonomy" id="155640"/>
    <lineage>
        <taxon>Eukaryota</taxon>
        <taxon>Viridiplantae</taxon>
        <taxon>Streptophyta</taxon>
        <taxon>Embryophyta</taxon>
        <taxon>Tracheophyta</taxon>
        <taxon>Spermatophyta</taxon>
        <taxon>Magnoliopsida</taxon>
        <taxon>eudicotyledons</taxon>
        <taxon>Gunneridae</taxon>
        <taxon>Pentapetalae</taxon>
        <taxon>rosids</taxon>
        <taxon>malvids</taxon>
        <taxon>Sapindales</taxon>
        <taxon>Meliaceae</taxon>
        <taxon>Melia</taxon>
    </lineage>
</organism>